<dbReference type="GO" id="GO:0005737">
    <property type="term" value="C:cytoplasm"/>
    <property type="evidence" value="ECO:0007669"/>
    <property type="project" value="UniProtKB-SubCell"/>
</dbReference>
<keyword evidence="2 3" id="KW-0067">ATP-binding</keyword>
<comment type="function">
    <text evidence="3">Catalyzes the phosphorylation of the 3'-hydroxyl group of dephosphocoenzyme A to form coenzyme A.</text>
</comment>
<comment type="caution">
    <text evidence="5">The sequence shown here is derived from an EMBL/GenBank/DDBJ whole genome shotgun (WGS) entry which is preliminary data.</text>
</comment>
<dbReference type="GO" id="GO:0004140">
    <property type="term" value="F:dephospho-CoA kinase activity"/>
    <property type="evidence" value="ECO:0007669"/>
    <property type="project" value="UniProtKB-UniRule"/>
</dbReference>
<proteinExistence type="inferred from homology"/>
<evidence type="ECO:0000256" key="4">
    <source>
        <dbReference type="NCBIfam" id="TIGR00152"/>
    </source>
</evidence>
<keyword evidence="3" id="KW-0173">Coenzyme A biosynthesis</keyword>
<dbReference type="EC" id="2.7.1.24" evidence="3 4"/>
<dbReference type="Pfam" id="PF01121">
    <property type="entry name" value="CoaE"/>
    <property type="match status" value="1"/>
</dbReference>
<dbReference type="NCBIfam" id="TIGR00152">
    <property type="entry name" value="dephospho-CoA kinase"/>
    <property type="match status" value="1"/>
</dbReference>
<comment type="subcellular location">
    <subcellularLocation>
        <location evidence="3">Cytoplasm</location>
    </subcellularLocation>
</comment>
<comment type="similarity">
    <text evidence="3">Belongs to the CoaE family.</text>
</comment>
<keyword evidence="3" id="KW-0808">Transferase</keyword>
<evidence type="ECO:0000256" key="1">
    <source>
        <dbReference type="ARBA" id="ARBA00022741"/>
    </source>
</evidence>
<evidence type="ECO:0000313" key="5">
    <source>
        <dbReference type="EMBL" id="OYD17094.1"/>
    </source>
</evidence>
<dbReference type="InterPro" id="IPR001977">
    <property type="entry name" value="Depp_CoAkinase"/>
</dbReference>
<dbReference type="Gene3D" id="3.40.50.300">
    <property type="entry name" value="P-loop containing nucleotide triphosphate hydrolases"/>
    <property type="match status" value="1"/>
</dbReference>
<dbReference type="PANTHER" id="PTHR10695:SF46">
    <property type="entry name" value="BIFUNCTIONAL COENZYME A SYNTHASE-RELATED"/>
    <property type="match status" value="1"/>
</dbReference>
<feature type="binding site" evidence="3">
    <location>
        <begin position="10"/>
        <end position="15"/>
    </location>
    <ligand>
        <name>ATP</name>
        <dbReference type="ChEBI" id="CHEBI:30616"/>
    </ligand>
</feature>
<dbReference type="UniPathway" id="UPA00241">
    <property type="reaction ID" value="UER00356"/>
</dbReference>
<comment type="pathway">
    <text evidence="3">Cofactor biosynthesis; coenzyme A biosynthesis; CoA from (R)-pantothenate: step 5/5.</text>
</comment>
<keyword evidence="3 5" id="KW-0418">Kinase</keyword>
<dbReference type="InterPro" id="IPR027417">
    <property type="entry name" value="P-loop_NTPase"/>
</dbReference>
<accession>A0A235BXZ4</accession>
<organism evidence="5 6">
    <name type="scientific">candidate division WOR-3 bacterium JGI_Cruoil_03_44_89</name>
    <dbReference type="NCBI Taxonomy" id="1973748"/>
    <lineage>
        <taxon>Bacteria</taxon>
        <taxon>Bacteria division WOR-3</taxon>
    </lineage>
</organism>
<name>A0A235BXZ4_UNCW3</name>
<dbReference type="SUPFAM" id="SSF52540">
    <property type="entry name" value="P-loop containing nucleoside triphosphate hydrolases"/>
    <property type="match status" value="1"/>
</dbReference>
<gene>
    <name evidence="3" type="primary">coaE</name>
    <name evidence="5" type="ORF">CH333_01945</name>
</gene>
<dbReference type="HAMAP" id="MF_00376">
    <property type="entry name" value="Dephospho_CoA_kinase"/>
    <property type="match status" value="1"/>
</dbReference>
<evidence type="ECO:0000313" key="6">
    <source>
        <dbReference type="Proteomes" id="UP000215215"/>
    </source>
</evidence>
<dbReference type="EMBL" id="NOZQ01000033">
    <property type="protein sequence ID" value="OYD17094.1"/>
    <property type="molecule type" value="Genomic_DNA"/>
</dbReference>
<evidence type="ECO:0000256" key="3">
    <source>
        <dbReference type="HAMAP-Rule" id="MF_00376"/>
    </source>
</evidence>
<keyword evidence="3" id="KW-0963">Cytoplasm</keyword>
<dbReference type="GO" id="GO:0015937">
    <property type="term" value="P:coenzyme A biosynthetic process"/>
    <property type="evidence" value="ECO:0007669"/>
    <property type="project" value="UniProtKB-UniRule"/>
</dbReference>
<comment type="catalytic activity">
    <reaction evidence="3">
        <text>3'-dephospho-CoA + ATP = ADP + CoA + H(+)</text>
        <dbReference type="Rhea" id="RHEA:18245"/>
        <dbReference type="ChEBI" id="CHEBI:15378"/>
        <dbReference type="ChEBI" id="CHEBI:30616"/>
        <dbReference type="ChEBI" id="CHEBI:57287"/>
        <dbReference type="ChEBI" id="CHEBI:57328"/>
        <dbReference type="ChEBI" id="CHEBI:456216"/>
        <dbReference type="EC" id="2.7.1.24"/>
    </reaction>
</comment>
<dbReference type="CDD" id="cd02022">
    <property type="entry name" value="DPCK"/>
    <property type="match status" value="1"/>
</dbReference>
<dbReference type="PROSITE" id="PS51219">
    <property type="entry name" value="DPCK"/>
    <property type="match status" value="1"/>
</dbReference>
<dbReference type="PANTHER" id="PTHR10695">
    <property type="entry name" value="DEPHOSPHO-COA KINASE-RELATED"/>
    <property type="match status" value="1"/>
</dbReference>
<dbReference type="AlphaFoldDB" id="A0A235BXZ4"/>
<dbReference type="GO" id="GO:0005524">
    <property type="term" value="F:ATP binding"/>
    <property type="evidence" value="ECO:0007669"/>
    <property type="project" value="UniProtKB-UniRule"/>
</dbReference>
<evidence type="ECO:0000256" key="2">
    <source>
        <dbReference type="ARBA" id="ARBA00022840"/>
    </source>
</evidence>
<reference evidence="5 6" key="1">
    <citation type="submission" date="2017-07" db="EMBL/GenBank/DDBJ databases">
        <title>Recovery of genomes from metagenomes via a dereplication, aggregation, and scoring strategy.</title>
        <authorList>
            <person name="Sieber C.M."/>
            <person name="Probst A.J."/>
            <person name="Sharrar A."/>
            <person name="Thomas B.C."/>
            <person name="Hess M."/>
            <person name="Tringe S.G."/>
            <person name="Banfield J.F."/>
        </authorList>
    </citation>
    <scope>NUCLEOTIDE SEQUENCE [LARGE SCALE GENOMIC DNA]</scope>
    <source>
        <strain evidence="5">JGI_Cruoil_03_44_89</strain>
    </source>
</reference>
<keyword evidence="1 3" id="KW-0547">Nucleotide-binding</keyword>
<sequence length="194" mass="22025">MVIGITGRMGSGKTAVAGIFEKNGFTLVDADGMGHNLLEREDIKKKIRETFGDSPFKRGKIDRKKLGDILFKDGENLHVFNSFVHPPLIRELTNTIEKRRNTTHLVVDCALIFEWGIEKLFDYIVLVECSDERIIERMTKAGRTEDEVRRILSVQLADGKKLKRAHFIIENKGDLSELEQNTMKIISSLPLNDG</sequence>
<protein>
    <recommendedName>
        <fullName evidence="3 4">Dephospho-CoA kinase</fullName>
        <ecNumber evidence="3 4">2.7.1.24</ecNumber>
    </recommendedName>
    <alternativeName>
        <fullName evidence="3">Dephosphocoenzyme A kinase</fullName>
    </alternativeName>
</protein>
<dbReference type="Proteomes" id="UP000215215">
    <property type="component" value="Unassembled WGS sequence"/>
</dbReference>